<dbReference type="PANTHER" id="PTHR10963:SF58">
    <property type="entry name" value="ENDO-1,3(4)-BETA-GLUCANASE XGEA"/>
    <property type="match status" value="1"/>
</dbReference>
<gene>
    <name evidence="16" type="ORF">P154DRAFT_524005</name>
</gene>
<protein>
    <recommendedName>
        <fullName evidence="4">endo-1,3(4)-beta-glucanase</fullName>
        <ecNumber evidence="4">3.2.1.6</ecNumber>
    </recommendedName>
</protein>
<feature type="domain" description="GH16" evidence="15">
    <location>
        <begin position="29"/>
        <end position="286"/>
    </location>
</feature>
<keyword evidence="11" id="KW-0326">Glycosidase</keyword>
<dbReference type="EMBL" id="ML977603">
    <property type="protein sequence ID" value="KAF1998538.1"/>
    <property type="molecule type" value="Genomic_DNA"/>
</dbReference>
<evidence type="ECO:0000256" key="2">
    <source>
        <dbReference type="ARBA" id="ARBA00004370"/>
    </source>
</evidence>
<comment type="similarity">
    <text evidence="3">Belongs to the glycosyl hydrolase 16 family.</text>
</comment>
<dbReference type="FunFam" id="2.60.120.200:FF:000114">
    <property type="entry name" value="Probable endo-1,3(4)-beta-glucanase NFIA_089530"/>
    <property type="match status" value="1"/>
</dbReference>
<evidence type="ECO:0000313" key="16">
    <source>
        <dbReference type="EMBL" id="KAF1998538.1"/>
    </source>
</evidence>
<dbReference type="SUPFAM" id="SSF49899">
    <property type="entry name" value="Concanavalin A-like lectins/glucanases"/>
    <property type="match status" value="1"/>
</dbReference>
<proteinExistence type="inferred from homology"/>
<evidence type="ECO:0000256" key="3">
    <source>
        <dbReference type="ARBA" id="ARBA00006865"/>
    </source>
</evidence>
<feature type="region of interest" description="Disordered" evidence="13">
    <location>
        <begin position="329"/>
        <end position="390"/>
    </location>
</feature>
<dbReference type="PANTHER" id="PTHR10963">
    <property type="entry name" value="GLYCOSYL HYDROLASE-RELATED"/>
    <property type="match status" value="1"/>
</dbReference>
<evidence type="ECO:0000313" key="17">
    <source>
        <dbReference type="Proteomes" id="UP000799779"/>
    </source>
</evidence>
<dbReference type="EC" id="3.2.1.6" evidence="4"/>
<reference evidence="16" key="1">
    <citation type="journal article" date="2020" name="Stud. Mycol.">
        <title>101 Dothideomycetes genomes: a test case for predicting lifestyles and emergence of pathogens.</title>
        <authorList>
            <person name="Haridas S."/>
            <person name="Albert R."/>
            <person name="Binder M."/>
            <person name="Bloem J."/>
            <person name="Labutti K."/>
            <person name="Salamov A."/>
            <person name="Andreopoulos B."/>
            <person name="Baker S."/>
            <person name="Barry K."/>
            <person name="Bills G."/>
            <person name="Bluhm B."/>
            <person name="Cannon C."/>
            <person name="Castanera R."/>
            <person name="Culley D."/>
            <person name="Daum C."/>
            <person name="Ezra D."/>
            <person name="Gonzalez J."/>
            <person name="Henrissat B."/>
            <person name="Kuo A."/>
            <person name="Liang C."/>
            <person name="Lipzen A."/>
            <person name="Lutzoni F."/>
            <person name="Magnuson J."/>
            <person name="Mondo S."/>
            <person name="Nolan M."/>
            <person name="Ohm R."/>
            <person name="Pangilinan J."/>
            <person name="Park H.-J."/>
            <person name="Ramirez L."/>
            <person name="Alfaro M."/>
            <person name="Sun H."/>
            <person name="Tritt A."/>
            <person name="Yoshinaga Y."/>
            <person name="Zwiers L.-H."/>
            <person name="Turgeon B."/>
            <person name="Goodwin S."/>
            <person name="Spatafora J."/>
            <person name="Crous P."/>
            <person name="Grigoriev I."/>
        </authorList>
    </citation>
    <scope>NUCLEOTIDE SEQUENCE</scope>
    <source>
        <strain evidence="16">CBS 123094</strain>
    </source>
</reference>
<sequence>MSPSTLFLTVGTVLSAISGTSATLYSIGDSYAGETFLDGFDFFTAADPTHGFVRYQSRAVGESTGLVDMIGEATYLGVDYVNPEVVTNNGDGRPSIRIETTKSYTKGLFIVDIEHMPGGICGTWPAFWSLGSGEWPKHGEVDIIEGVNMQTVNKAILHTDTMCSVDGLGQTGTQGLTNCALDSSSGYSGCDVTAPNTNTYGTGFNAVGGGVYIMEWTDEDIKIWFFTRGEIPDSVAGNTPDTTEFGTPLANFKGDCDIPTRFQEHRFIFDTTFCGDWAGNTYASSGCPMYSGLDGMASCKKFVGENPSAFKNAYWQINSFKTFDVKPADTSSSSSSMYSTSSSSTYSTSSSSVSSTSSSSVSGTSSSSVSSTSSSVSSTSSGSSSTVSSTSTTGVYVSSSSHAPYGYNSTAPYGTGYTSTSCTTSTASSSATPYGGSSTSTPCTSSTSITGASYPSSSPAPYGSSSAMPYGSSSTSKPCTSSTSSTGAGYLPSSSAAPYGSNSSVEYPIYSSSAYPVKYGASSSKTPCASSSTSAVKYPVYSSSSAVEYPVYSSSAYPVKYNVSSSKTPCASSSSSAVKYPVYSSSSEVKYPAYSSVPIAYPVYPTTTEAPHYPTNNAHHHATKVTKTYTTTYVDVCSTGYTTKSTTVTVTYTPSRHTHAAHGAYPPPGFTTTEKYCAHGCGAYPTTVTVTIPVTVYHTLQHSAKYVPSSYPTGVSPNKSAAPYATGAYTAKPAGTVHTKVITLSVVPVPATQYYSAPAAAAYTPAGHNYKTNGTASVHLSYGTATGTRKPAASTVSSYPVPQFTGAASSVKAGVAMGLVGAVVALFI</sequence>
<dbReference type="InterPro" id="IPR013320">
    <property type="entry name" value="ConA-like_dom_sf"/>
</dbReference>
<evidence type="ECO:0000256" key="6">
    <source>
        <dbReference type="ARBA" id="ARBA00022801"/>
    </source>
</evidence>
<keyword evidence="7" id="KW-0136">Cellulose degradation</keyword>
<evidence type="ECO:0000256" key="10">
    <source>
        <dbReference type="ARBA" id="ARBA00023277"/>
    </source>
</evidence>
<dbReference type="InterPro" id="IPR050546">
    <property type="entry name" value="Glycosyl_Hydrlase_16"/>
</dbReference>
<feature type="region of interest" description="Disordered" evidence="13">
    <location>
        <begin position="429"/>
        <end position="458"/>
    </location>
</feature>
<evidence type="ECO:0000256" key="8">
    <source>
        <dbReference type="ARBA" id="ARBA00023136"/>
    </source>
</evidence>
<feature type="compositionally biased region" description="Low complexity" evidence="13">
    <location>
        <begin position="330"/>
        <end position="390"/>
    </location>
</feature>
<organism evidence="16 17">
    <name type="scientific">Amniculicola lignicola CBS 123094</name>
    <dbReference type="NCBI Taxonomy" id="1392246"/>
    <lineage>
        <taxon>Eukaryota</taxon>
        <taxon>Fungi</taxon>
        <taxon>Dikarya</taxon>
        <taxon>Ascomycota</taxon>
        <taxon>Pezizomycotina</taxon>
        <taxon>Dothideomycetes</taxon>
        <taxon>Pleosporomycetidae</taxon>
        <taxon>Pleosporales</taxon>
        <taxon>Amniculicolaceae</taxon>
        <taxon>Amniculicola</taxon>
    </lineage>
</organism>
<evidence type="ECO:0000256" key="7">
    <source>
        <dbReference type="ARBA" id="ARBA00023001"/>
    </source>
</evidence>
<comment type="subcellular location">
    <subcellularLocation>
        <location evidence="2">Membrane</location>
    </subcellularLocation>
</comment>
<dbReference type="GO" id="GO:0030245">
    <property type="term" value="P:cellulose catabolic process"/>
    <property type="evidence" value="ECO:0007669"/>
    <property type="project" value="UniProtKB-KW"/>
</dbReference>
<keyword evidence="12" id="KW-0624">Polysaccharide degradation</keyword>
<dbReference type="InterPro" id="IPR000757">
    <property type="entry name" value="Beta-glucanase-like"/>
</dbReference>
<feature type="signal peptide" evidence="14">
    <location>
        <begin position="1"/>
        <end position="22"/>
    </location>
</feature>
<evidence type="ECO:0000256" key="9">
    <source>
        <dbReference type="ARBA" id="ARBA00023180"/>
    </source>
</evidence>
<evidence type="ECO:0000256" key="11">
    <source>
        <dbReference type="ARBA" id="ARBA00023295"/>
    </source>
</evidence>
<feature type="chain" id="PRO_5025402782" description="endo-1,3(4)-beta-glucanase" evidence="14">
    <location>
        <begin position="23"/>
        <end position="828"/>
    </location>
</feature>
<keyword evidence="5 14" id="KW-0732">Signal</keyword>
<dbReference type="CDD" id="cd02181">
    <property type="entry name" value="GH16_fungal_Lam16A_glucanase"/>
    <property type="match status" value="1"/>
</dbReference>
<keyword evidence="17" id="KW-1185">Reference proteome</keyword>
<evidence type="ECO:0000256" key="14">
    <source>
        <dbReference type="SAM" id="SignalP"/>
    </source>
</evidence>
<evidence type="ECO:0000259" key="15">
    <source>
        <dbReference type="PROSITE" id="PS51762"/>
    </source>
</evidence>
<dbReference type="Pfam" id="PF26113">
    <property type="entry name" value="GH16_XgeA"/>
    <property type="match status" value="1"/>
</dbReference>
<name>A0A6A5WBN6_9PLEO</name>
<dbReference type="Gene3D" id="2.60.120.200">
    <property type="match status" value="1"/>
</dbReference>
<evidence type="ECO:0000256" key="4">
    <source>
        <dbReference type="ARBA" id="ARBA00012599"/>
    </source>
</evidence>
<evidence type="ECO:0000256" key="5">
    <source>
        <dbReference type="ARBA" id="ARBA00022729"/>
    </source>
</evidence>
<keyword evidence="10" id="KW-0119">Carbohydrate metabolism</keyword>
<keyword evidence="8" id="KW-0472">Membrane</keyword>
<comment type="catalytic activity">
    <reaction evidence="1">
        <text>Endohydrolysis of (1-&gt;3)- or (1-&gt;4)-linkages in beta-D-glucans when the glucose residue whose reducing group is involved in the linkage to be hydrolyzed is itself substituted at C-3.</text>
        <dbReference type="EC" id="3.2.1.6"/>
    </reaction>
</comment>
<keyword evidence="9" id="KW-0325">Glycoprotein</keyword>
<dbReference type="GO" id="GO:0052861">
    <property type="term" value="F:endo-1,3(4)-beta-glucanase activity"/>
    <property type="evidence" value="ECO:0007669"/>
    <property type="project" value="UniProtKB-EC"/>
</dbReference>
<dbReference type="OrthoDB" id="192832at2759"/>
<evidence type="ECO:0000256" key="1">
    <source>
        <dbReference type="ARBA" id="ARBA00000124"/>
    </source>
</evidence>
<evidence type="ECO:0000256" key="13">
    <source>
        <dbReference type="SAM" id="MobiDB-lite"/>
    </source>
</evidence>
<dbReference type="Proteomes" id="UP000799779">
    <property type="component" value="Unassembled WGS sequence"/>
</dbReference>
<keyword evidence="6 16" id="KW-0378">Hydrolase</keyword>
<dbReference type="PROSITE" id="PS51762">
    <property type="entry name" value="GH16_2"/>
    <property type="match status" value="1"/>
</dbReference>
<dbReference type="AlphaFoldDB" id="A0A6A5WBN6"/>
<accession>A0A6A5WBN6</accession>
<evidence type="ECO:0000256" key="12">
    <source>
        <dbReference type="ARBA" id="ARBA00023326"/>
    </source>
</evidence>
<dbReference type="GO" id="GO:0016020">
    <property type="term" value="C:membrane"/>
    <property type="evidence" value="ECO:0007669"/>
    <property type="project" value="UniProtKB-SubCell"/>
</dbReference>